<name>A0ABN8I659_9NEOP</name>
<evidence type="ECO:0000256" key="3">
    <source>
        <dbReference type="ARBA" id="ARBA00004406"/>
    </source>
</evidence>
<evidence type="ECO:0000256" key="12">
    <source>
        <dbReference type="ARBA" id="ARBA00023033"/>
    </source>
</evidence>
<keyword evidence="13" id="KW-0472">Membrane</keyword>
<evidence type="ECO:0000256" key="14">
    <source>
        <dbReference type="ARBA" id="ARBA00047827"/>
    </source>
</evidence>
<comment type="cofactor">
    <cofactor evidence="1">
        <name>heme</name>
        <dbReference type="ChEBI" id="CHEBI:30413"/>
    </cofactor>
</comment>
<evidence type="ECO:0000256" key="4">
    <source>
        <dbReference type="ARBA" id="ARBA00010617"/>
    </source>
</evidence>
<comment type="catalytic activity">
    <reaction evidence="14">
        <text>an organic molecule + reduced [NADPH--hemoprotein reductase] + O2 = an alcohol + oxidized [NADPH--hemoprotein reductase] + H2O + H(+)</text>
        <dbReference type="Rhea" id="RHEA:17149"/>
        <dbReference type="Rhea" id="RHEA-COMP:11964"/>
        <dbReference type="Rhea" id="RHEA-COMP:11965"/>
        <dbReference type="ChEBI" id="CHEBI:15377"/>
        <dbReference type="ChEBI" id="CHEBI:15378"/>
        <dbReference type="ChEBI" id="CHEBI:15379"/>
        <dbReference type="ChEBI" id="CHEBI:30879"/>
        <dbReference type="ChEBI" id="CHEBI:57618"/>
        <dbReference type="ChEBI" id="CHEBI:58210"/>
        <dbReference type="ChEBI" id="CHEBI:142491"/>
        <dbReference type="EC" id="1.14.14.1"/>
    </reaction>
</comment>
<comment type="similarity">
    <text evidence="4 15">Belongs to the cytochrome P450 family.</text>
</comment>
<dbReference type="EMBL" id="OW152831">
    <property type="protein sequence ID" value="CAH2049414.1"/>
    <property type="molecule type" value="Genomic_DNA"/>
</dbReference>
<keyword evidence="17" id="KW-1185">Reference proteome</keyword>
<keyword evidence="12 15" id="KW-0503">Monooxygenase</keyword>
<dbReference type="SUPFAM" id="SSF48264">
    <property type="entry name" value="Cytochrome P450"/>
    <property type="match status" value="1"/>
</dbReference>
<accession>A0ABN8I659</accession>
<feature type="non-terminal residue" evidence="16">
    <location>
        <position position="380"/>
    </location>
</feature>
<dbReference type="Pfam" id="PF00067">
    <property type="entry name" value="p450"/>
    <property type="match status" value="1"/>
</dbReference>
<dbReference type="PANTHER" id="PTHR24292">
    <property type="entry name" value="CYTOCHROME P450"/>
    <property type="match status" value="1"/>
</dbReference>
<keyword evidence="9" id="KW-0492">Microsome</keyword>
<dbReference type="InterPro" id="IPR050476">
    <property type="entry name" value="Insect_CytP450_Detox"/>
</dbReference>
<gene>
    <name evidence="16" type="ORF">IPOD504_LOCUS6811</name>
</gene>
<keyword evidence="10 15" id="KW-0560">Oxidoreductase</keyword>
<dbReference type="EC" id="1.14.14.1" evidence="5"/>
<evidence type="ECO:0000313" key="16">
    <source>
        <dbReference type="EMBL" id="CAH2049414.1"/>
    </source>
</evidence>
<dbReference type="PRINTS" id="PR00385">
    <property type="entry name" value="P450"/>
</dbReference>
<dbReference type="PROSITE" id="PS00086">
    <property type="entry name" value="CYTOCHROME_P450"/>
    <property type="match status" value="1"/>
</dbReference>
<keyword evidence="11 15" id="KW-0408">Iron</keyword>
<dbReference type="Gene3D" id="1.10.630.10">
    <property type="entry name" value="Cytochrome P450"/>
    <property type="match status" value="1"/>
</dbReference>
<keyword evidence="8" id="KW-0256">Endoplasmic reticulum</keyword>
<sequence>MTTPCLLLRDLDIIRHVMIKDFNCFSDRGISFSEDGLGANLFHAESEMWRLLRNRFTPIFTSGKLKNMLYLMNERGDNFIKYVSNIVIDEQEQEVHSLVQKYTIATISACAFGLDIDTLSDKMEALDRMDKIIFTSSLANELDMMYPGILKKLNKSLFPTVIKNFFEDLVKRVVKDRNGVPSNRKDFMDLLLELRQEGEIQGAKRFDTEKQRTFELTDSIIAAQAFIFYAAGYETSATTMSFMLFELAKSPDVQEKMIAEVDEVLKTHNGEVTYEMLKDLKYMQKVFYETLRKYPLVEPLQRKAQFDYKIPGVDLVLKKNQKVLISTLGIQNDPKYFPNPEKFDPERFSPEKMNDQHPCAYMPFGVGPRNCIGKLKFIKM</sequence>
<evidence type="ECO:0000256" key="2">
    <source>
        <dbReference type="ARBA" id="ARBA00004174"/>
    </source>
</evidence>
<organism evidence="16 17">
    <name type="scientific">Iphiclides podalirius</name>
    <name type="common">scarce swallowtail</name>
    <dbReference type="NCBI Taxonomy" id="110791"/>
    <lineage>
        <taxon>Eukaryota</taxon>
        <taxon>Metazoa</taxon>
        <taxon>Ecdysozoa</taxon>
        <taxon>Arthropoda</taxon>
        <taxon>Hexapoda</taxon>
        <taxon>Insecta</taxon>
        <taxon>Pterygota</taxon>
        <taxon>Neoptera</taxon>
        <taxon>Endopterygota</taxon>
        <taxon>Lepidoptera</taxon>
        <taxon>Glossata</taxon>
        <taxon>Ditrysia</taxon>
        <taxon>Papilionoidea</taxon>
        <taxon>Papilionidae</taxon>
        <taxon>Papilioninae</taxon>
        <taxon>Iphiclides</taxon>
    </lineage>
</organism>
<protein>
    <recommendedName>
        <fullName evidence="5">unspecific monooxygenase</fullName>
        <ecNumber evidence="5">1.14.14.1</ecNumber>
    </recommendedName>
</protein>
<evidence type="ECO:0000256" key="7">
    <source>
        <dbReference type="ARBA" id="ARBA00022723"/>
    </source>
</evidence>
<evidence type="ECO:0000313" key="17">
    <source>
        <dbReference type="Proteomes" id="UP000837857"/>
    </source>
</evidence>
<evidence type="ECO:0000256" key="5">
    <source>
        <dbReference type="ARBA" id="ARBA00012109"/>
    </source>
</evidence>
<dbReference type="InterPro" id="IPR036396">
    <property type="entry name" value="Cyt_P450_sf"/>
</dbReference>
<evidence type="ECO:0000256" key="8">
    <source>
        <dbReference type="ARBA" id="ARBA00022824"/>
    </source>
</evidence>
<comment type="subcellular location">
    <subcellularLocation>
        <location evidence="3">Endoplasmic reticulum membrane</location>
        <topology evidence="3">Peripheral membrane protein</topology>
    </subcellularLocation>
    <subcellularLocation>
        <location evidence="2">Microsome membrane</location>
        <topology evidence="2">Peripheral membrane protein</topology>
    </subcellularLocation>
</comment>
<evidence type="ECO:0000256" key="9">
    <source>
        <dbReference type="ARBA" id="ARBA00022848"/>
    </source>
</evidence>
<dbReference type="InterPro" id="IPR001128">
    <property type="entry name" value="Cyt_P450"/>
</dbReference>
<dbReference type="PANTHER" id="PTHR24292:SF100">
    <property type="entry name" value="CYTOCHROME P450 6A16, ISOFORM B-RELATED"/>
    <property type="match status" value="1"/>
</dbReference>
<keyword evidence="6 15" id="KW-0349">Heme</keyword>
<reference evidence="16" key="1">
    <citation type="submission" date="2022-03" db="EMBL/GenBank/DDBJ databases">
        <authorList>
            <person name="Martin H S."/>
        </authorList>
    </citation>
    <scope>NUCLEOTIDE SEQUENCE</scope>
</reference>
<evidence type="ECO:0000256" key="15">
    <source>
        <dbReference type="RuleBase" id="RU000461"/>
    </source>
</evidence>
<dbReference type="InterPro" id="IPR002401">
    <property type="entry name" value="Cyt_P450_E_grp-I"/>
</dbReference>
<evidence type="ECO:0000256" key="1">
    <source>
        <dbReference type="ARBA" id="ARBA00001971"/>
    </source>
</evidence>
<proteinExistence type="inferred from homology"/>
<dbReference type="Proteomes" id="UP000837857">
    <property type="component" value="Chromosome 19"/>
</dbReference>
<dbReference type="PRINTS" id="PR00463">
    <property type="entry name" value="EP450I"/>
</dbReference>
<dbReference type="CDD" id="cd11056">
    <property type="entry name" value="CYP6-like"/>
    <property type="match status" value="1"/>
</dbReference>
<dbReference type="InterPro" id="IPR017972">
    <property type="entry name" value="Cyt_P450_CS"/>
</dbReference>
<evidence type="ECO:0000256" key="10">
    <source>
        <dbReference type="ARBA" id="ARBA00023002"/>
    </source>
</evidence>
<keyword evidence="7 15" id="KW-0479">Metal-binding</keyword>
<evidence type="ECO:0000256" key="6">
    <source>
        <dbReference type="ARBA" id="ARBA00022617"/>
    </source>
</evidence>
<evidence type="ECO:0000256" key="13">
    <source>
        <dbReference type="ARBA" id="ARBA00023136"/>
    </source>
</evidence>
<evidence type="ECO:0000256" key="11">
    <source>
        <dbReference type="ARBA" id="ARBA00023004"/>
    </source>
</evidence>